<dbReference type="Gene3D" id="1.10.10.10">
    <property type="entry name" value="Winged helix-like DNA-binding domain superfamily/Winged helix DNA-binding domain"/>
    <property type="match status" value="1"/>
</dbReference>
<dbReference type="InterPro" id="IPR000792">
    <property type="entry name" value="Tscrpt_reg_LuxR_C"/>
</dbReference>
<accession>A0A1I7KQR5</accession>
<dbReference type="AlphaFoldDB" id="A0A1I7KQR5"/>
<protein>
    <submittedName>
        <fullName evidence="2">DNA-binding transcriptional regulator, CsgD family</fullName>
    </submittedName>
</protein>
<dbReference type="EMBL" id="FPBX01000065">
    <property type="protein sequence ID" value="SFU99716.1"/>
    <property type="molecule type" value="Genomic_DNA"/>
</dbReference>
<evidence type="ECO:0000259" key="1">
    <source>
        <dbReference type="SMART" id="SM00421"/>
    </source>
</evidence>
<feature type="domain" description="HTH luxR-type" evidence="1">
    <location>
        <begin position="119"/>
        <end position="176"/>
    </location>
</feature>
<dbReference type="InterPro" id="IPR016032">
    <property type="entry name" value="Sig_transdc_resp-reg_C-effctor"/>
</dbReference>
<dbReference type="InterPro" id="IPR036388">
    <property type="entry name" value="WH-like_DNA-bd_sf"/>
</dbReference>
<dbReference type="GO" id="GO:0003677">
    <property type="term" value="F:DNA binding"/>
    <property type="evidence" value="ECO:0007669"/>
    <property type="project" value="UniProtKB-KW"/>
</dbReference>
<sequence>MERLPMGLMFFDTAGRLLHANTRVHSLAGLGVHRAPRALLRGGPLLSAGSGDVRLQALFRQCLAGQSGCAELPGGLLLVALSVGDLAALGLPHGAPGVAWAVMERSLCSEGAVALARAVWRLSPSESELLLALMRGQTPQDFADARGSRISTVRTHMRAVLAKTGTPRHQDLVALVVRLVLLADWLLIL</sequence>
<evidence type="ECO:0000313" key="3">
    <source>
        <dbReference type="Proteomes" id="UP000183656"/>
    </source>
</evidence>
<dbReference type="GO" id="GO:0006355">
    <property type="term" value="P:regulation of DNA-templated transcription"/>
    <property type="evidence" value="ECO:0007669"/>
    <property type="project" value="InterPro"/>
</dbReference>
<proteinExistence type="predicted"/>
<dbReference type="SMART" id="SM00421">
    <property type="entry name" value="HTH_LUXR"/>
    <property type="match status" value="1"/>
</dbReference>
<evidence type="ECO:0000313" key="2">
    <source>
        <dbReference type="EMBL" id="SFU99716.1"/>
    </source>
</evidence>
<reference evidence="2 3" key="1">
    <citation type="submission" date="2016-10" db="EMBL/GenBank/DDBJ databases">
        <authorList>
            <person name="de Groot N.N."/>
        </authorList>
    </citation>
    <scope>NUCLEOTIDE SEQUENCE [LARGE SCALE GENOMIC DNA]</scope>
    <source>
        <strain evidence="2 3">R-24608</strain>
    </source>
</reference>
<dbReference type="Proteomes" id="UP000183656">
    <property type="component" value="Unassembled WGS sequence"/>
</dbReference>
<organism evidence="2 3">
    <name type="scientific">Paenacidovorax caeni</name>
    <dbReference type="NCBI Taxonomy" id="343013"/>
    <lineage>
        <taxon>Bacteria</taxon>
        <taxon>Pseudomonadati</taxon>
        <taxon>Pseudomonadota</taxon>
        <taxon>Betaproteobacteria</taxon>
        <taxon>Burkholderiales</taxon>
        <taxon>Comamonadaceae</taxon>
        <taxon>Paenacidovorax</taxon>
    </lineage>
</organism>
<gene>
    <name evidence="2" type="ORF">SAMN04489707_10652</name>
</gene>
<keyword evidence="3" id="KW-1185">Reference proteome</keyword>
<keyword evidence="2" id="KW-0238">DNA-binding</keyword>
<dbReference type="STRING" id="343013.SAMN04489707_10652"/>
<name>A0A1I7KQR5_9BURK</name>
<dbReference type="SUPFAM" id="SSF46894">
    <property type="entry name" value="C-terminal effector domain of the bipartite response regulators"/>
    <property type="match status" value="1"/>
</dbReference>